<dbReference type="InterPro" id="IPR039426">
    <property type="entry name" value="TonB-dep_rcpt-like"/>
</dbReference>
<keyword evidence="15" id="KW-1185">Reference proteome</keyword>
<evidence type="ECO:0000313" key="14">
    <source>
        <dbReference type="EMBL" id="QNQ11042.1"/>
    </source>
</evidence>
<keyword evidence="5 9" id="KW-0798">TonB box</keyword>
<feature type="signal peptide" evidence="11">
    <location>
        <begin position="1"/>
        <end position="24"/>
    </location>
</feature>
<dbReference type="InterPro" id="IPR000531">
    <property type="entry name" value="Beta-barrel_TonB"/>
</dbReference>
<dbReference type="InterPro" id="IPR036942">
    <property type="entry name" value="Beta-barrel_TonB_sf"/>
</dbReference>
<evidence type="ECO:0000256" key="11">
    <source>
        <dbReference type="SAM" id="SignalP"/>
    </source>
</evidence>
<keyword evidence="14" id="KW-0675">Receptor</keyword>
<protein>
    <submittedName>
        <fullName evidence="14">TonB-dependent receptor</fullName>
    </submittedName>
</protein>
<dbReference type="Pfam" id="PF00593">
    <property type="entry name" value="TonB_dep_Rec_b-barrel"/>
    <property type="match status" value="1"/>
</dbReference>
<comment type="similarity">
    <text evidence="8 9">Belongs to the TonB-dependent receptor family.</text>
</comment>
<feature type="region of interest" description="Disordered" evidence="10">
    <location>
        <begin position="28"/>
        <end position="56"/>
    </location>
</feature>
<dbReference type="Gene3D" id="2.40.170.20">
    <property type="entry name" value="TonB-dependent receptor, beta-barrel domain"/>
    <property type="match status" value="1"/>
</dbReference>
<dbReference type="InterPro" id="IPR012910">
    <property type="entry name" value="Plug_dom"/>
</dbReference>
<gene>
    <name evidence="14" type="ORF">H3Z74_07735</name>
</gene>
<evidence type="ECO:0000256" key="1">
    <source>
        <dbReference type="ARBA" id="ARBA00004571"/>
    </source>
</evidence>
<evidence type="ECO:0000259" key="13">
    <source>
        <dbReference type="Pfam" id="PF07715"/>
    </source>
</evidence>
<feature type="compositionally biased region" description="Low complexity" evidence="10">
    <location>
        <begin position="28"/>
        <end position="43"/>
    </location>
</feature>
<feature type="chain" id="PRO_5028990914" evidence="11">
    <location>
        <begin position="25"/>
        <end position="1076"/>
    </location>
</feature>
<keyword evidence="3 8" id="KW-1134">Transmembrane beta strand</keyword>
<keyword evidence="11" id="KW-0732">Signal</keyword>
<dbReference type="KEGG" id="spap:H3Z74_07735"/>
<keyword evidence="2 8" id="KW-0813">Transport</keyword>
<evidence type="ECO:0000256" key="2">
    <source>
        <dbReference type="ARBA" id="ARBA00022448"/>
    </source>
</evidence>
<dbReference type="RefSeq" id="WP_187763328.1">
    <property type="nucleotide sequence ID" value="NZ_CP061038.1"/>
</dbReference>
<dbReference type="PANTHER" id="PTHR47234">
    <property type="match status" value="1"/>
</dbReference>
<evidence type="ECO:0000256" key="9">
    <source>
        <dbReference type="RuleBase" id="RU003357"/>
    </source>
</evidence>
<evidence type="ECO:0000256" key="6">
    <source>
        <dbReference type="ARBA" id="ARBA00023136"/>
    </source>
</evidence>
<dbReference type="Pfam" id="PF07715">
    <property type="entry name" value="Plug"/>
    <property type="match status" value="1"/>
</dbReference>
<feature type="domain" description="TonB-dependent receptor plug" evidence="13">
    <location>
        <begin position="70"/>
        <end position="189"/>
    </location>
</feature>
<dbReference type="Gene3D" id="2.170.130.10">
    <property type="entry name" value="TonB-dependent receptor, plug domain"/>
    <property type="match status" value="1"/>
</dbReference>
<keyword evidence="7 8" id="KW-0998">Cell outer membrane</keyword>
<keyword evidence="6 8" id="KW-0472">Membrane</keyword>
<accession>A0A7H0LMY9</accession>
<dbReference type="PROSITE" id="PS52016">
    <property type="entry name" value="TONB_DEPENDENT_REC_3"/>
    <property type="match status" value="1"/>
</dbReference>
<dbReference type="InterPro" id="IPR037066">
    <property type="entry name" value="Plug_dom_sf"/>
</dbReference>
<evidence type="ECO:0000259" key="12">
    <source>
        <dbReference type="Pfam" id="PF00593"/>
    </source>
</evidence>
<evidence type="ECO:0000256" key="4">
    <source>
        <dbReference type="ARBA" id="ARBA00022692"/>
    </source>
</evidence>
<proteinExistence type="inferred from homology"/>
<dbReference type="GO" id="GO:0009279">
    <property type="term" value="C:cell outer membrane"/>
    <property type="evidence" value="ECO:0007669"/>
    <property type="project" value="UniProtKB-SubCell"/>
</dbReference>
<reference evidence="14 15" key="1">
    <citation type="submission" date="2020-09" db="EMBL/GenBank/DDBJ databases">
        <title>Sphingomonas sp., a new species isolated from pork steak.</title>
        <authorList>
            <person name="Heidler von Heilborn D."/>
        </authorList>
    </citation>
    <scope>NUCLEOTIDE SEQUENCE [LARGE SCALE GENOMIC DNA]</scope>
    <source>
        <strain evidence="15">S8-3T</strain>
    </source>
</reference>
<organism evidence="14 15">
    <name type="scientific">Sphingomonas alpina</name>
    <dbReference type="NCBI Taxonomy" id="653931"/>
    <lineage>
        <taxon>Bacteria</taxon>
        <taxon>Pseudomonadati</taxon>
        <taxon>Pseudomonadota</taxon>
        <taxon>Alphaproteobacteria</taxon>
        <taxon>Sphingomonadales</taxon>
        <taxon>Sphingomonadaceae</taxon>
        <taxon>Sphingomonas</taxon>
    </lineage>
</organism>
<evidence type="ECO:0000256" key="5">
    <source>
        <dbReference type="ARBA" id="ARBA00023077"/>
    </source>
</evidence>
<dbReference type="Proteomes" id="UP000516148">
    <property type="component" value="Chromosome"/>
</dbReference>
<dbReference type="PANTHER" id="PTHR47234:SF2">
    <property type="entry name" value="TONB-DEPENDENT RECEPTOR"/>
    <property type="match status" value="1"/>
</dbReference>
<feature type="domain" description="TonB-dependent receptor-like beta-barrel" evidence="12">
    <location>
        <begin position="464"/>
        <end position="1033"/>
    </location>
</feature>
<evidence type="ECO:0000256" key="3">
    <source>
        <dbReference type="ARBA" id="ARBA00022452"/>
    </source>
</evidence>
<dbReference type="EMBL" id="CP061038">
    <property type="protein sequence ID" value="QNQ11042.1"/>
    <property type="molecule type" value="Genomic_DNA"/>
</dbReference>
<dbReference type="SUPFAM" id="SSF56935">
    <property type="entry name" value="Porins"/>
    <property type="match status" value="1"/>
</dbReference>
<evidence type="ECO:0000256" key="7">
    <source>
        <dbReference type="ARBA" id="ARBA00023237"/>
    </source>
</evidence>
<dbReference type="AlphaFoldDB" id="A0A7H0LMY9"/>
<evidence type="ECO:0000256" key="10">
    <source>
        <dbReference type="SAM" id="MobiDB-lite"/>
    </source>
</evidence>
<evidence type="ECO:0000256" key="8">
    <source>
        <dbReference type="PROSITE-ProRule" id="PRU01360"/>
    </source>
</evidence>
<evidence type="ECO:0000313" key="15">
    <source>
        <dbReference type="Proteomes" id="UP000516148"/>
    </source>
</evidence>
<keyword evidence="4 8" id="KW-0812">Transmembrane</keyword>
<comment type="subcellular location">
    <subcellularLocation>
        <location evidence="1 8">Cell outer membrane</location>
        <topology evidence="1 8">Multi-pass membrane protein</topology>
    </subcellularLocation>
</comment>
<name>A0A7H0LMY9_9SPHN</name>
<sequence length="1076" mass="116404">MRKPNLIILSSVSLIALGTAPAFAQSTSAAPAEAAPQEAAQLPPSEPAQDEAKSENDIVVTGSRIRRDNFATPQNVDIFTRNDQILAGARSTTEILQSATVTSGTSQVSGSFLGFLSEGGQGANVVGLRGLGSSRTLLLLNGRRLAPAGVGPQLVSADLNVLPTAIVQRIEVLREGASSIYGSDAIAGVINIITDTKMNGLTVDAFSDVPEIGAGNTYRISVTGGKTFERGHITAAFEYREDKGLRLGDRDIYSCPRELAFIGGKEIGQGSPDDPNKLRCFPFERQAIGTAVGYGLGYTGFTDGNSLLGFSFAGRQGLRNGSINTPPLNVDNYDLRPLSNPIALQDTVFTPIKTYTAYVNGAYELGVLGDTELYGEALFSRRQSRQKNSTQINFQNITNFGEAQLYGGNLTNLGAGPATVPCADVFGSACSPFYPTAWADSGINYYSPFVVPNRTFQQSQDVDFFRGNVGLRGSTGIGDWRFDANAMFSRTRSKSTIQNPLTERVGNILVAVDAPANTPAQYITRGLPGQVGAGNNYTCAANVTAGAYNGGTCVPINFFDPAVLTDGQLSSAFYDYLYANSTGRTRYDQDTFSLVFDGSLFSLPGGPVKAAIGFEHRRDKIVDTPSPERMSGQLYGYGTAAITKGSDRVNEAFAELQLPILKDRPFFHSLEFSASGRYTHYKSYGSGWTYAFKGEWAPISNIRFRGNYGTNFRAPNLYEQFVADEVGFYPGGLDPCDEFASKYSSTNTVYKNCLAELTPILGVDDPSTPDVVEGALGYFTSGSIQVTTTGGRGRLKAEKAKTWGLGTVLSAPKDWGDFSLAIDYWNVEVKGEVSTLGNLILDFCYEANDFPNNPYCGFLNGRITDSQDPGFGQISSFRNPYLNISRQRAQGIDLDARYATDLFGGRFQTQLQATRMLKQQLEYFDGDGLNDFNGQLGYPGAGAGPKLVASLDTRFTTKSGVTFRWGVEYVGKAEDKEDPFFLTANGGTCDENIPGNCVQVDYDLVAETYWEHGVSVQWLWKDIGQVTIGVNNLFNEKPPTISAHPTNNAPRLGNTFANGPYDYRGRSFFINVTRSF</sequence>